<dbReference type="InterPro" id="IPR048366">
    <property type="entry name" value="TNP-like_GBD"/>
</dbReference>
<feature type="domain" description="Transposable element P transposase-like RNase H C-terminal" evidence="3">
    <location>
        <begin position="363"/>
        <end position="389"/>
    </location>
</feature>
<keyword evidence="5" id="KW-1185">Reference proteome</keyword>
<dbReference type="Pfam" id="PF21787">
    <property type="entry name" value="TNP-like_RNaseH_N"/>
    <property type="match status" value="1"/>
</dbReference>
<accession>A0AAV1LDS6</accession>
<dbReference type="AlphaFoldDB" id="A0AAV1LDS6"/>
<evidence type="ECO:0000259" key="3">
    <source>
        <dbReference type="Pfam" id="PF21789"/>
    </source>
</evidence>
<evidence type="ECO:0008006" key="6">
    <source>
        <dbReference type="Google" id="ProtNLM"/>
    </source>
</evidence>
<evidence type="ECO:0000259" key="1">
    <source>
        <dbReference type="Pfam" id="PF21787"/>
    </source>
</evidence>
<dbReference type="InterPro" id="IPR048367">
    <property type="entry name" value="TNP-like_RNaseH_C"/>
</dbReference>
<dbReference type="InterPro" id="IPR048365">
    <property type="entry name" value="TNP-like_RNaseH_N"/>
</dbReference>
<evidence type="ECO:0000259" key="2">
    <source>
        <dbReference type="Pfam" id="PF21788"/>
    </source>
</evidence>
<dbReference type="Pfam" id="PF21788">
    <property type="entry name" value="TNP-like_GBD"/>
    <property type="match status" value="1"/>
</dbReference>
<organism evidence="4 5">
    <name type="scientific">Parnassius mnemosyne</name>
    <name type="common">clouded apollo</name>
    <dbReference type="NCBI Taxonomy" id="213953"/>
    <lineage>
        <taxon>Eukaryota</taxon>
        <taxon>Metazoa</taxon>
        <taxon>Ecdysozoa</taxon>
        <taxon>Arthropoda</taxon>
        <taxon>Hexapoda</taxon>
        <taxon>Insecta</taxon>
        <taxon>Pterygota</taxon>
        <taxon>Neoptera</taxon>
        <taxon>Endopterygota</taxon>
        <taxon>Lepidoptera</taxon>
        <taxon>Glossata</taxon>
        <taxon>Ditrysia</taxon>
        <taxon>Papilionoidea</taxon>
        <taxon>Papilionidae</taxon>
        <taxon>Parnassiinae</taxon>
        <taxon>Parnassini</taxon>
        <taxon>Parnassius</taxon>
        <taxon>Driopa</taxon>
    </lineage>
</organism>
<feature type="domain" description="Transposable element P transposase-like RNase H" evidence="1">
    <location>
        <begin position="20"/>
        <end position="137"/>
    </location>
</feature>
<dbReference type="Pfam" id="PF21789">
    <property type="entry name" value="TNP-like_RNaseH_C"/>
    <property type="match status" value="1"/>
</dbReference>
<comment type="caution">
    <text evidence="4">The sequence shown here is derived from an EMBL/GenBank/DDBJ whole genome shotgun (WGS) entry which is preliminary data.</text>
</comment>
<sequence>MISLPTPSSLKALLSKFHMKVGINDQIFNVLKKKTIKQQTPSDNEYILMFDEMSIKKNLFYNKKEDIIEGYQDHALQGRSPQMATHALVFMIGGIRKKLKQPIAYYYSKEVLQHCFDAGINISATVCDMDGVNKRALSILVASVEQPYILLNNREVVTIFDTPNLLKCFRNITSNIYDIKCQTNITSNDQIGFGVAKWSHIKEFYETDNTNPNFMFEPCLIQEHLNTNTKQKMNVKLAAQVLSHSVAAGMYAKISQGELSSEAVTTANVIANMDKLFDCVNACTPDLRRGKPYSTNMANNTPHLTHFTLMKNFFKEMTFLGCKRAPPSQEGWIWSINGIERIWRNLSSKHKSIKSLETRRLQQDPLENLFGCIRANCGCNSNPTAGQFVAGLKTTVLSNLSFIGTGNCEEDQNQVILTNFKSLLSPPTDIHTAYATILTDELEESVNSTFECSLEESSGKIQACAYVCGFIVKNNLNKCEICKKIFVSETQERSHTFIDFKEYSDLKQSLKYASKNLINCIESSATMIYDFLEAEAYKKKLKGTIKVLFKNSINWEFLDECPEHKDMNIDYLFNSVFHICMKRFCILKNRQFAEEYSASALKRKIDILQNK</sequence>
<proteinExistence type="predicted"/>
<evidence type="ECO:0000313" key="5">
    <source>
        <dbReference type="Proteomes" id="UP001314205"/>
    </source>
</evidence>
<dbReference type="EMBL" id="CAVLGL010000087">
    <property type="protein sequence ID" value="CAK1592194.1"/>
    <property type="molecule type" value="Genomic_DNA"/>
</dbReference>
<name>A0AAV1LDS6_9NEOP</name>
<feature type="domain" description="Transposable element P transposase-like GTP-binding insertion" evidence="2">
    <location>
        <begin position="194"/>
        <end position="285"/>
    </location>
</feature>
<protein>
    <recommendedName>
        <fullName evidence="6">Transposable element P transposase</fullName>
    </recommendedName>
</protein>
<evidence type="ECO:0000313" key="4">
    <source>
        <dbReference type="EMBL" id="CAK1592194.1"/>
    </source>
</evidence>
<reference evidence="4 5" key="1">
    <citation type="submission" date="2023-11" db="EMBL/GenBank/DDBJ databases">
        <authorList>
            <person name="Hedman E."/>
            <person name="Englund M."/>
            <person name="Stromberg M."/>
            <person name="Nyberg Akerstrom W."/>
            <person name="Nylinder S."/>
            <person name="Jareborg N."/>
            <person name="Kallberg Y."/>
            <person name="Kronander E."/>
        </authorList>
    </citation>
    <scope>NUCLEOTIDE SEQUENCE [LARGE SCALE GENOMIC DNA]</scope>
</reference>
<gene>
    <name evidence="4" type="ORF">PARMNEM_LOCUS12218</name>
</gene>
<dbReference type="Proteomes" id="UP001314205">
    <property type="component" value="Unassembled WGS sequence"/>
</dbReference>